<dbReference type="Proteomes" id="UP000013827">
    <property type="component" value="Unassembled WGS sequence"/>
</dbReference>
<sequence>MRRGYTLPALELRRVLAEARAKGERPLSDFLFAAVFLSQARAKGEAFSLTYTHLTGDGDEAWRRDAAGRTVYLSEDGRGGRRCVVDADWNVSTKEFPEETAAPAVSTPQQKHTRVIDGWKTASPLRKIERKGEPNLIDRSKKTTKNPTPIGRVDLNGLGKPNLVDCSKSTTPTDPPTAPNGVTTNAPALTPVATGGAPLPSIEEGDADWTVSAKESPPAEKPAPAGIPDRTTPSNPRRKKGRKGASAPIVRTKSIAPVGGNNRFGALLGTDGNEGILGGTGKATGGSTPPTTDSGATANVETTTITTPEGSVSASGWFSWPKFCPSYLLRLFGILALLCLGTAFALSSYSATSALLSSQWHESPTSFPAVTTPITPASLNGVCEIGGDDQLENSIRGAAGDGLVIAHGADPDVVGNTVADCGGSGVRVRAGGKGRLQNNVVSGHGGAGVAVGAASEPDLRGNRLKASRHGLLVEEGGGGHFSANTIEANGRGANGCGVRLLAGATAQLRANHIAGNAGAGVEVSGAGGPCLLVENEIHANGGAGVAVGDGAHPLLEKNGIRDNRSGGVHLAAGARGKLLRNVIERNAGRGLRVEAGAAPVLGENFVQSNEEDGDEAAAAGAAVPRAEEGDDVIGEES</sequence>
<dbReference type="Gene3D" id="2.160.20.10">
    <property type="entry name" value="Single-stranded right-handed beta-helix, Pectin lyase-like"/>
    <property type="match status" value="2"/>
</dbReference>
<dbReference type="InterPro" id="IPR011050">
    <property type="entry name" value="Pectin_lyase_fold/virulence"/>
</dbReference>
<dbReference type="InterPro" id="IPR006626">
    <property type="entry name" value="PbH1"/>
</dbReference>
<dbReference type="eggNOG" id="KOG1777">
    <property type="taxonomic scope" value="Eukaryota"/>
</dbReference>
<evidence type="ECO:0000256" key="2">
    <source>
        <dbReference type="SAM" id="MobiDB-lite"/>
    </source>
</evidence>
<feature type="compositionally biased region" description="Low complexity" evidence="2">
    <location>
        <begin position="285"/>
        <end position="297"/>
    </location>
</feature>
<dbReference type="PANTHER" id="PTHR22990:SF15">
    <property type="entry name" value="F-BOX ONLY PROTEIN 10"/>
    <property type="match status" value="1"/>
</dbReference>
<dbReference type="InterPro" id="IPR039448">
    <property type="entry name" value="Beta_helix"/>
</dbReference>
<keyword evidence="1" id="KW-0677">Repeat</keyword>
<dbReference type="InterPro" id="IPR012334">
    <property type="entry name" value="Pectin_lyas_fold"/>
</dbReference>
<evidence type="ECO:0000256" key="1">
    <source>
        <dbReference type="ARBA" id="ARBA00022737"/>
    </source>
</evidence>
<dbReference type="InterPro" id="IPR051550">
    <property type="entry name" value="SCF-Subunits/Alg-Epimerases"/>
</dbReference>
<dbReference type="KEGG" id="ehx:EMIHUDRAFT_454977"/>
<feature type="compositionally biased region" description="Basic and acidic residues" evidence="2">
    <location>
        <begin position="130"/>
        <end position="141"/>
    </location>
</feature>
<dbReference type="SUPFAM" id="SSF51126">
    <property type="entry name" value="Pectin lyase-like"/>
    <property type="match status" value="1"/>
</dbReference>
<dbReference type="AlphaFoldDB" id="A0A0D3KMJ6"/>
<reference evidence="5" key="1">
    <citation type="journal article" date="2013" name="Nature">
        <title>Pan genome of the phytoplankton Emiliania underpins its global distribution.</title>
        <authorList>
            <person name="Read B.A."/>
            <person name="Kegel J."/>
            <person name="Klute M.J."/>
            <person name="Kuo A."/>
            <person name="Lefebvre S.C."/>
            <person name="Maumus F."/>
            <person name="Mayer C."/>
            <person name="Miller J."/>
            <person name="Monier A."/>
            <person name="Salamov A."/>
            <person name="Young J."/>
            <person name="Aguilar M."/>
            <person name="Claverie J.M."/>
            <person name="Frickenhaus S."/>
            <person name="Gonzalez K."/>
            <person name="Herman E.K."/>
            <person name="Lin Y.C."/>
            <person name="Napier J."/>
            <person name="Ogata H."/>
            <person name="Sarno A.F."/>
            <person name="Shmutz J."/>
            <person name="Schroeder D."/>
            <person name="de Vargas C."/>
            <person name="Verret F."/>
            <person name="von Dassow P."/>
            <person name="Valentin K."/>
            <person name="Van de Peer Y."/>
            <person name="Wheeler G."/>
            <person name="Dacks J.B."/>
            <person name="Delwiche C.F."/>
            <person name="Dyhrman S.T."/>
            <person name="Glockner G."/>
            <person name="John U."/>
            <person name="Richards T."/>
            <person name="Worden A.Z."/>
            <person name="Zhang X."/>
            <person name="Grigoriev I.V."/>
            <person name="Allen A.E."/>
            <person name="Bidle K."/>
            <person name="Borodovsky M."/>
            <person name="Bowler C."/>
            <person name="Brownlee C."/>
            <person name="Cock J.M."/>
            <person name="Elias M."/>
            <person name="Gladyshev V.N."/>
            <person name="Groth M."/>
            <person name="Guda C."/>
            <person name="Hadaegh A."/>
            <person name="Iglesias-Rodriguez M.D."/>
            <person name="Jenkins J."/>
            <person name="Jones B.M."/>
            <person name="Lawson T."/>
            <person name="Leese F."/>
            <person name="Lindquist E."/>
            <person name="Lobanov A."/>
            <person name="Lomsadze A."/>
            <person name="Malik S.B."/>
            <person name="Marsh M.E."/>
            <person name="Mackinder L."/>
            <person name="Mock T."/>
            <person name="Mueller-Roeber B."/>
            <person name="Pagarete A."/>
            <person name="Parker M."/>
            <person name="Probert I."/>
            <person name="Quesneville H."/>
            <person name="Raines C."/>
            <person name="Rensing S.A."/>
            <person name="Riano-Pachon D.M."/>
            <person name="Richier S."/>
            <person name="Rokitta S."/>
            <person name="Shiraiwa Y."/>
            <person name="Soanes D.M."/>
            <person name="van der Giezen M."/>
            <person name="Wahlund T.M."/>
            <person name="Williams B."/>
            <person name="Wilson W."/>
            <person name="Wolfe G."/>
            <person name="Wurch L.L."/>
        </authorList>
    </citation>
    <scope>NUCLEOTIDE SEQUENCE</scope>
</reference>
<dbReference type="GeneID" id="17282250"/>
<proteinExistence type="predicted"/>
<dbReference type="STRING" id="2903.R1FN17"/>
<dbReference type="RefSeq" id="XP_005789410.1">
    <property type="nucleotide sequence ID" value="XM_005789353.1"/>
</dbReference>
<evidence type="ECO:0000259" key="3">
    <source>
        <dbReference type="Pfam" id="PF13229"/>
    </source>
</evidence>
<protein>
    <recommendedName>
        <fullName evidence="3">Right handed beta helix domain-containing protein</fullName>
    </recommendedName>
</protein>
<dbReference type="EnsemblProtists" id="EOD36981">
    <property type="protein sequence ID" value="EOD36981"/>
    <property type="gene ID" value="EMIHUDRAFT_454977"/>
</dbReference>
<reference evidence="4" key="2">
    <citation type="submission" date="2024-10" db="UniProtKB">
        <authorList>
            <consortium name="EnsemblProtists"/>
        </authorList>
    </citation>
    <scope>IDENTIFICATION</scope>
</reference>
<dbReference type="Pfam" id="PF13229">
    <property type="entry name" value="Beta_helix"/>
    <property type="match status" value="1"/>
</dbReference>
<feature type="region of interest" description="Disordered" evidence="2">
    <location>
        <begin position="278"/>
        <end position="297"/>
    </location>
</feature>
<dbReference type="SMART" id="SM00710">
    <property type="entry name" value="PbH1"/>
    <property type="match status" value="9"/>
</dbReference>
<feature type="domain" description="Right handed beta helix" evidence="3">
    <location>
        <begin position="497"/>
        <end position="613"/>
    </location>
</feature>
<dbReference type="PANTHER" id="PTHR22990">
    <property type="entry name" value="F-BOX ONLY PROTEIN"/>
    <property type="match status" value="1"/>
</dbReference>
<feature type="region of interest" description="Disordered" evidence="2">
    <location>
        <begin position="608"/>
        <end position="637"/>
    </location>
</feature>
<name>A0A0D3KMJ6_EMIH1</name>
<organism evidence="4 5">
    <name type="scientific">Emiliania huxleyi (strain CCMP1516)</name>
    <dbReference type="NCBI Taxonomy" id="280463"/>
    <lineage>
        <taxon>Eukaryota</taxon>
        <taxon>Haptista</taxon>
        <taxon>Haptophyta</taxon>
        <taxon>Prymnesiophyceae</taxon>
        <taxon>Isochrysidales</taxon>
        <taxon>Noelaerhabdaceae</taxon>
        <taxon>Emiliania</taxon>
    </lineage>
</organism>
<dbReference type="HOGENOM" id="CLU_429898_0_0_1"/>
<feature type="compositionally biased region" description="Acidic residues" evidence="2">
    <location>
        <begin position="628"/>
        <end position="637"/>
    </location>
</feature>
<evidence type="ECO:0000313" key="4">
    <source>
        <dbReference type="EnsemblProtists" id="EOD36981"/>
    </source>
</evidence>
<feature type="region of interest" description="Disordered" evidence="2">
    <location>
        <begin position="130"/>
        <end position="251"/>
    </location>
</feature>
<accession>A0A0D3KMJ6</accession>
<evidence type="ECO:0000313" key="5">
    <source>
        <dbReference type="Proteomes" id="UP000013827"/>
    </source>
</evidence>
<dbReference type="PaxDb" id="2903-EOD36981"/>
<keyword evidence="5" id="KW-1185">Reference proteome</keyword>